<evidence type="ECO:0000313" key="2">
    <source>
        <dbReference type="Proteomes" id="UP000094844"/>
    </source>
</evidence>
<accession>A0A1C6Z0H4</accession>
<dbReference type="AlphaFoldDB" id="A0A1C6Z0H4"/>
<dbReference type="GO" id="GO:0005840">
    <property type="term" value="C:ribosome"/>
    <property type="evidence" value="ECO:0007669"/>
    <property type="project" value="UniProtKB-KW"/>
</dbReference>
<keyword evidence="1" id="KW-0689">Ribosomal protein</keyword>
<reference evidence="1 2" key="1">
    <citation type="submission" date="2016-09" db="EMBL/GenBank/DDBJ databases">
        <authorList>
            <person name="Capua I."/>
            <person name="De Benedictis P."/>
            <person name="Joannis T."/>
            <person name="Lombin L.H."/>
            <person name="Cattoli G."/>
        </authorList>
    </citation>
    <scope>NUCLEOTIDE SEQUENCE [LARGE SCALE GENOMIC DNA]</scope>
    <source>
        <strain evidence="1 2">GB001</strain>
    </source>
</reference>
<proteinExistence type="predicted"/>
<sequence length="354" mass="40806">MRHLSWLLLSTLVLSTTGCGPHSLRKDTAMSTQLPTQKHCFGRYEIELPNFMYMNSGGYSFDSFSIEIVRAVRADYPNIEKDWINYINEKISKDSEYNKGSRIVHKNMGSNPKIILEYSNTEKNPDIGMSSLYRFHPYYLKSVPERKQWILVTGRSIEIPRPLSADRLDQELKNKTDAQMRDIKKIAYHVYPHYDQGYCLDNEYQYYPGRLETQDSYGITWRGTTGHADTASRITIDVQSLNKDEQSVLEDRTSKGKLLRTFFPSTTVVVGGIKGELYTSHDKLNPTGREFQWLPSGTELGNRLKPLIMIDGEIDTRDLPAEYRDKISGEELILWILESIKMRVGGDEDILSHR</sequence>
<dbReference type="EMBL" id="FMIQ01000036">
    <property type="protein sequence ID" value="SCM52511.1"/>
    <property type="molecule type" value="Genomic_DNA"/>
</dbReference>
<evidence type="ECO:0000313" key="1">
    <source>
        <dbReference type="EMBL" id="SCM52511.1"/>
    </source>
</evidence>
<dbReference type="OrthoDB" id="6372588at2"/>
<dbReference type="PROSITE" id="PS51257">
    <property type="entry name" value="PROKAR_LIPOPROTEIN"/>
    <property type="match status" value="1"/>
</dbReference>
<protein>
    <submittedName>
        <fullName evidence="1">Large subunit ribosomal protein L24</fullName>
    </submittedName>
</protein>
<name>A0A1C6Z0H4_HAFAL</name>
<organism evidence="1 2">
    <name type="scientific">Hafnia alvei</name>
    <dbReference type="NCBI Taxonomy" id="569"/>
    <lineage>
        <taxon>Bacteria</taxon>
        <taxon>Pseudomonadati</taxon>
        <taxon>Pseudomonadota</taxon>
        <taxon>Gammaproteobacteria</taxon>
        <taxon>Enterobacterales</taxon>
        <taxon>Hafniaceae</taxon>
        <taxon>Hafnia</taxon>
    </lineage>
</organism>
<dbReference type="Proteomes" id="UP000094844">
    <property type="component" value="Unassembled WGS sequence"/>
</dbReference>
<gene>
    <name evidence="1" type="ORF">BN1044_01995</name>
</gene>
<keyword evidence="1" id="KW-0687">Ribonucleoprotein</keyword>